<dbReference type="Proteomes" id="UP000042054">
    <property type="component" value="Unassembled WGS sequence"/>
</dbReference>
<evidence type="ECO:0000313" key="2">
    <source>
        <dbReference type="Proteomes" id="UP000042054"/>
    </source>
</evidence>
<proteinExistence type="predicted"/>
<sequence>MAGKITEFLEQVSKSLESKQVKVGFVDGSTYPDGTSVAMVAAINEYGNPSNNQPPRPFFRNAISEKSGDWAETVSRGIRAGIDTTQVLEVVGAQIKGDVQESIKTLIEPKLSDVTIHIRRTRKKFPNQSTKPLEDTKLMFGDVNYEVGEIEPSSDS</sequence>
<dbReference type="RefSeq" id="WP_049617142.1">
    <property type="nucleotide sequence ID" value="NZ_CQCB01000017.1"/>
</dbReference>
<accession>A0A0U1HQW8</accession>
<evidence type="ECO:0000313" key="1">
    <source>
        <dbReference type="EMBL" id="CQI88906.1"/>
    </source>
</evidence>
<name>A0A0U1HQW8_YERRO</name>
<dbReference type="EMBL" id="CTKE01000005">
    <property type="protein sequence ID" value="CQI88906.1"/>
    <property type="molecule type" value="Genomic_DNA"/>
</dbReference>
<protein>
    <recommendedName>
        <fullName evidence="3">Phage protein</fullName>
    </recommendedName>
</protein>
<evidence type="ECO:0008006" key="3">
    <source>
        <dbReference type="Google" id="ProtNLM"/>
    </source>
</evidence>
<organism evidence="1 2">
    <name type="scientific">Yersinia rohdei</name>
    <dbReference type="NCBI Taxonomy" id="29485"/>
    <lineage>
        <taxon>Bacteria</taxon>
        <taxon>Pseudomonadati</taxon>
        <taxon>Pseudomonadota</taxon>
        <taxon>Gammaproteobacteria</taxon>
        <taxon>Enterobacterales</taxon>
        <taxon>Yersiniaceae</taxon>
        <taxon>Yersinia</taxon>
    </lineage>
</organism>
<dbReference type="AlphaFoldDB" id="A0A0U1HQW8"/>
<reference evidence="1 2" key="1">
    <citation type="submission" date="2015-03" db="EMBL/GenBank/DDBJ databases">
        <authorList>
            <person name="Murphy D."/>
        </authorList>
    </citation>
    <scope>NUCLEOTIDE SEQUENCE [LARGE SCALE GENOMIC DNA]</scope>
    <source>
        <strain evidence="1 2">68/02</strain>
    </source>
</reference>
<dbReference type="OrthoDB" id="7028390at2"/>
<gene>
    <name evidence="1" type="ORF">ERS008555_01257</name>
</gene>